<evidence type="ECO:0000313" key="1">
    <source>
        <dbReference type="EMBL" id="TNV77488.1"/>
    </source>
</evidence>
<accession>A0A8J8NMD7</accession>
<keyword evidence="2" id="KW-1185">Reference proteome</keyword>
<protein>
    <submittedName>
        <fullName evidence="1">Uncharacterized protein</fullName>
    </submittedName>
</protein>
<sequence>MKAKLSFYLLPLRSILQVSKHRGDICHRKVIEHHLIHSGPSYSIDIIDKSTQTIVFDSSILALRSFGNALSEYFIKALPMYLHPQVIRVVHEAALNAILEFAIQCDLGYLPSSIPIGHVVLQVPQEPLILGQYHAPSIDPTIFDNPIKYSFTIEIVDYAFSLEFAQMVVSEAHFVILFEICITKAFFQIIFEMANIDDKTILFANGQLSARAAELAFYVKAFDHLIHRGCKSSPMRYVCPIQHLALVIHGHPLDNVFPIKREVKQCILKRLHILNGTPQPVEIKDTSHFFPSLFYFRLTTRQTKHVSNVCVPVPIVIVGVFQFHLLAFTDEMQIVEAFRAFAKLPLYEAQHIVYVSGWESEQGRVRMSLQQIFQSLRQHLWILQICFDINQ</sequence>
<dbReference type="Proteomes" id="UP000785679">
    <property type="component" value="Unassembled WGS sequence"/>
</dbReference>
<name>A0A8J8NMD7_HALGN</name>
<organism evidence="1 2">
    <name type="scientific">Halteria grandinella</name>
    <dbReference type="NCBI Taxonomy" id="5974"/>
    <lineage>
        <taxon>Eukaryota</taxon>
        <taxon>Sar</taxon>
        <taxon>Alveolata</taxon>
        <taxon>Ciliophora</taxon>
        <taxon>Intramacronucleata</taxon>
        <taxon>Spirotrichea</taxon>
        <taxon>Stichotrichia</taxon>
        <taxon>Sporadotrichida</taxon>
        <taxon>Halteriidae</taxon>
        <taxon>Halteria</taxon>
    </lineage>
</organism>
<proteinExistence type="predicted"/>
<dbReference type="EMBL" id="RRYP01011822">
    <property type="protein sequence ID" value="TNV77488.1"/>
    <property type="molecule type" value="Genomic_DNA"/>
</dbReference>
<reference evidence="1" key="1">
    <citation type="submission" date="2019-06" db="EMBL/GenBank/DDBJ databases">
        <authorList>
            <person name="Zheng W."/>
        </authorList>
    </citation>
    <scope>NUCLEOTIDE SEQUENCE</scope>
    <source>
        <strain evidence="1">QDHG01</strain>
    </source>
</reference>
<evidence type="ECO:0000313" key="2">
    <source>
        <dbReference type="Proteomes" id="UP000785679"/>
    </source>
</evidence>
<comment type="caution">
    <text evidence="1">The sequence shown here is derived from an EMBL/GenBank/DDBJ whole genome shotgun (WGS) entry which is preliminary data.</text>
</comment>
<dbReference type="AlphaFoldDB" id="A0A8J8NMD7"/>
<gene>
    <name evidence="1" type="ORF">FGO68_gene2582</name>
</gene>